<dbReference type="Ensembl" id="ENSOABT00000029429.2">
    <property type="protein sequence ID" value="ENSOABP00000028628.1"/>
    <property type="gene ID" value="ENSOABG00000013355.2"/>
</dbReference>
<dbReference type="Proteomes" id="UP000472276">
    <property type="component" value="Unassembled WGS sequence"/>
</dbReference>
<organism evidence="1 2">
    <name type="scientific">Oreochromis aureus</name>
    <name type="common">Israeli tilapia</name>
    <name type="synonym">Chromis aureus</name>
    <dbReference type="NCBI Taxonomy" id="47969"/>
    <lineage>
        <taxon>Eukaryota</taxon>
        <taxon>Metazoa</taxon>
        <taxon>Chordata</taxon>
        <taxon>Craniata</taxon>
        <taxon>Vertebrata</taxon>
        <taxon>Euteleostomi</taxon>
        <taxon>Actinopterygii</taxon>
        <taxon>Neopterygii</taxon>
        <taxon>Teleostei</taxon>
        <taxon>Neoteleostei</taxon>
        <taxon>Acanthomorphata</taxon>
        <taxon>Ovalentaria</taxon>
        <taxon>Cichlomorphae</taxon>
        <taxon>Cichliformes</taxon>
        <taxon>Cichlidae</taxon>
        <taxon>African cichlids</taxon>
        <taxon>Pseudocrenilabrinae</taxon>
        <taxon>Oreochromini</taxon>
        <taxon>Oreochromis</taxon>
    </lineage>
</organism>
<sequence>MPFTESLLFLCSISNSFSSSLTWKRSHEFSLCKTVKLLDLLLSTFHSYLLGLIQAVLQIFDGLLHVFLHTLQVGAGIPLHLLLQSKSLISAANLSLQRALQSVRHPLMVSLGLLHLLVLLRQLALHVSFHLIELQLCSKDLTLFMLEGTLSEIVDDGLSLIAFGVRKFKKGSKAHP</sequence>
<reference evidence="1" key="2">
    <citation type="submission" date="2025-09" db="UniProtKB">
        <authorList>
            <consortium name="Ensembl"/>
        </authorList>
    </citation>
    <scope>IDENTIFICATION</scope>
</reference>
<evidence type="ECO:0000313" key="1">
    <source>
        <dbReference type="Ensembl" id="ENSOABP00000028628.1"/>
    </source>
</evidence>
<dbReference type="OMA" id="WKRSHEF"/>
<evidence type="ECO:0000313" key="2">
    <source>
        <dbReference type="Proteomes" id="UP000472276"/>
    </source>
</evidence>
<accession>A0A668TPN9</accession>
<dbReference type="AlphaFoldDB" id="A0A668TPN9"/>
<proteinExistence type="predicted"/>
<reference evidence="1" key="1">
    <citation type="submission" date="2025-08" db="UniProtKB">
        <authorList>
            <consortium name="Ensembl"/>
        </authorList>
    </citation>
    <scope>IDENTIFICATION</scope>
</reference>
<protein>
    <submittedName>
        <fullName evidence="1">Uncharacterized protein</fullName>
    </submittedName>
</protein>
<name>A0A668TPN9_OREAU</name>
<keyword evidence="2" id="KW-1185">Reference proteome</keyword>